<dbReference type="AlphaFoldDB" id="A0A8T0GWN3"/>
<evidence type="ECO:0000313" key="1">
    <source>
        <dbReference type="EMBL" id="KAG0563440.1"/>
    </source>
</evidence>
<organism evidence="1 2">
    <name type="scientific">Ceratodon purpureus</name>
    <name type="common">Fire moss</name>
    <name type="synonym">Dicranum purpureum</name>
    <dbReference type="NCBI Taxonomy" id="3225"/>
    <lineage>
        <taxon>Eukaryota</taxon>
        <taxon>Viridiplantae</taxon>
        <taxon>Streptophyta</taxon>
        <taxon>Embryophyta</taxon>
        <taxon>Bryophyta</taxon>
        <taxon>Bryophytina</taxon>
        <taxon>Bryopsida</taxon>
        <taxon>Dicranidae</taxon>
        <taxon>Pseudoditrichales</taxon>
        <taxon>Ditrichaceae</taxon>
        <taxon>Ceratodon</taxon>
    </lineage>
</organism>
<name>A0A8T0GWN3_CERPU</name>
<keyword evidence="2" id="KW-1185">Reference proteome</keyword>
<sequence length="78" mass="9114">MKHISSRGGKGWGEGSSGIHEHWSYELSRIRGRRPRSRSESKRKLSYWLKPHRIHPSWSPLVSRLITSSKYPKQSFAL</sequence>
<comment type="caution">
    <text evidence="1">The sequence shown here is derived from an EMBL/GenBank/DDBJ whole genome shotgun (WGS) entry which is preliminary data.</text>
</comment>
<proteinExistence type="predicted"/>
<protein>
    <submittedName>
        <fullName evidence="1">Uncharacterized protein</fullName>
    </submittedName>
</protein>
<evidence type="ECO:0000313" key="2">
    <source>
        <dbReference type="Proteomes" id="UP000822688"/>
    </source>
</evidence>
<dbReference type="Proteomes" id="UP000822688">
    <property type="component" value="Chromosome 8"/>
</dbReference>
<accession>A0A8T0GWN3</accession>
<reference evidence="1" key="1">
    <citation type="submission" date="2020-06" db="EMBL/GenBank/DDBJ databases">
        <title>WGS assembly of Ceratodon purpureus strain R40.</title>
        <authorList>
            <person name="Carey S.B."/>
            <person name="Jenkins J."/>
            <person name="Shu S."/>
            <person name="Lovell J.T."/>
            <person name="Sreedasyam A."/>
            <person name="Maumus F."/>
            <person name="Tiley G.P."/>
            <person name="Fernandez-Pozo N."/>
            <person name="Barry K."/>
            <person name="Chen C."/>
            <person name="Wang M."/>
            <person name="Lipzen A."/>
            <person name="Daum C."/>
            <person name="Saski C.A."/>
            <person name="Payton A.C."/>
            <person name="Mcbreen J.C."/>
            <person name="Conrad R.E."/>
            <person name="Kollar L.M."/>
            <person name="Olsson S."/>
            <person name="Huttunen S."/>
            <person name="Landis J.B."/>
            <person name="Wickett N.J."/>
            <person name="Johnson M.G."/>
            <person name="Rensing S.A."/>
            <person name="Grimwood J."/>
            <person name="Schmutz J."/>
            <person name="Mcdaniel S.F."/>
        </authorList>
    </citation>
    <scope>NUCLEOTIDE SEQUENCE</scope>
    <source>
        <strain evidence="1">R40</strain>
    </source>
</reference>
<dbReference type="EMBL" id="CM026429">
    <property type="protein sequence ID" value="KAG0563440.1"/>
    <property type="molecule type" value="Genomic_DNA"/>
</dbReference>
<gene>
    <name evidence="1" type="ORF">KC19_8G031700</name>
</gene>